<reference evidence="2" key="1">
    <citation type="submission" date="2022-11" db="EMBL/GenBank/DDBJ databases">
        <title>Centuries of genome instability and evolution in soft-shell clam transmissible cancer (bioRxiv).</title>
        <authorList>
            <person name="Hart S.F.M."/>
            <person name="Yonemitsu M.A."/>
            <person name="Giersch R.M."/>
            <person name="Beal B.F."/>
            <person name="Arriagada G."/>
            <person name="Davis B.W."/>
            <person name="Ostrander E.A."/>
            <person name="Goff S.P."/>
            <person name="Metzger M.J."/>
        </authorList>
    </citation>
    <scope>NUCLEOTIDE SEQUENCE</scope>
    <source>
        <strain evidence="2">MELC-2E11</strain>
        <tissue evidence="2">Siphon/mantle</tissue>
    </source>
</reference>
<proteinExistence type="predicted"/>
<accession>A0ABY7F1Y2</accession>
<feature type="region of interest" description="Disordered" evidence="1">
    <location>
        <begin position="37"/>
        <end position="65"/>
    </location>
</feature>
<protein>
    <submittedName>
        <fullName evidence="2">Uncharacterized protein</fullName>
    </submittedName>
</protein>
<evidence type="ECO:0000313" key="2">
    <source>
        <dbReference type="EMBL" id="WAR16188.1"/>
    </source>
</evidence>
<sequence>MPTLQTDGRTHPKLPDIFRTINGVNVDLGPLDRLRDADGEGATANTGSAGPLSWGRGKEGGAEASGGMCPRIILRDALGRQLDTFTTLQEAIYRAKWNVQQTGQAKTPIEWRLPKAPPPARPDLTRTFPPLKHPPVHGEGGARSRPAVNHSRVLEFDVKDVGFVQESLQYLPYAPSLSFLRQEILVGPKTYFQIVGTLLLHKRILSQTEKRQAVHNFPGFCSGCIRMGLCYGYFAGVELEGALPDEIKRHLDKHGGHRERLVTSDTTGRGIGAGDQRVGRKGTLADIQVQYGDHGDDHGDDLEGGGDGHAINRPSGDSINRSRDHVLDPSDVDIEMLRASSKYGQGQGDMPGYQGHHSSVAGSETDQHGRVLGGRHYGKAVPGSELTGYDRDTMAKHAGGQGANALNQV</sequence>
<organism evidence="2 3">
    <name type="scientific">Mya arenaria</name>
    <name type="common">Soft-shell clam</name>
    <dbReference type="NCBI Taxonomy" id="6604"/>
    <lineage>
        <taxon>Eukaryota</taxon>
        <taxon>Metazoa</taxon>
        <taxon>Spiralia</taxon>
        <taxon>Lophotrochozoa</taxon>
        <taxon>Mollusca</taxon>
        <taxon>Bivalvia</taxon>
        <taxon>Autobranchia</taxon>
        <taxon>Heteroconchia</taxon>
        <taxon>Euheterodonta</taxon>
        <taxon>Imparidentia</taxon>
        <taxon>Neoheterodontei</taxon>
        <taxon>Myida</taxon>
        <taxon>Myoidea</taxon>
        <taxon>Myidae</taxon>
        <taxon>Mya</taxon>
    </lineage>
</organism>
<name>A0ABY7F1Y2_MYAAR</name>
<dbReference type="EMBL" id="CP111021">
    <property type="protein sequence ID" value="WAR16188.1"/>
    <property type="molecule type" value="Genomic_DNA"/>
</dbReference>
<gene>
    <name evidence="2" type="ORF">MAR_030782</name>
</gene>
<evidence type="ECO:0000256" key="1">
    <source>
        <dbReference type="SAM" id="MobiDB-lite"/>
    </source>
</evidence>
<evidence type="ECO:0000313" key="3">
    <source>
        <dbReference type="Proteomes" id="UP001164746"/>
    </source>
</evidence>
<dbReference type="Proteomes" id="UP001164746">
    <property type="component" value="Chromosome 10"/>
</dbReference>
<feature type="region of interest" description="Disordered" evidence="1">
    <location>
        <begin position="342"/>
        <end position="388"/>
    </location>
</feature>
<feature type="region of interest" description="Disordered" evidence="1">
    <location>
        <begin position="293"/>
        <end position="324"/>
    </location>
</feature>
<keyword evidence="3" id="KW-1185">Reference proteome</keyword>